<dbReference type="InterPro" id="IPR012676">
    <property type="entry name" value="TGS-like"/>
</dbReference>
<dbReference type="PROSITE" id="PS51710">
    <property type="entry name" value="G_OBG"/>
    <property type="match status" value="1"/>
</dbReference>
<comment type="cofactor">
    <cofactor evidence="1">
        <name>Mg(2+)</name>
        <dbReference type="ChEBI" id="CHEBI:18420"/>
    </cofactor>
</comment>
<dbReference type="Pfam" id="PF06071">
    <property type="entry name" value="YchF-GTPase_C"/>
    <property type="match status" value="1"/>
</dbReference>
<dbReference type="EMBL" id="MFGC01000028">
    <property type="protein sequence ID" value="OGF27173.1"/>
    <property type="molecule type" value="Genomic_DNA"/>
</dbReference>
<evidence type="ECO:0000256" key="1">
    <source>
        <dbReference type="ARBA" id="ARBA00001946"/>
    </source>
</evidence>
<reference evidence="9 10" key="1">
    <citation type="journal article" date="2016" name="Nat. Commun.">
        <title>Thousands of microbial genomes shed light on interconnected biogeochemical processes in an aquifer system.</title>
        <authorList>
            <person name="Anantharaman K."/>
            <person name="Brown C.T."/>
            <person name="Hug L.A."/>
            <person name="Sharon I."/>
            <person name="Castelle C.J."/>
            <person name="Probst A.J."/>
            <person name="Thomas B.C."/>
            <person name="Singh A."/>
            <person name="Wilkins M.J."/>
            <person name="Karaoz U."/>
            <person name="Brodie E.L."/>
            <person name="Williams K.H."/>
            <person name="Hubbard S.S."/>
            <person name="Banfield J.F."/>
        </authorList>
    </citation>
    <scope>NUCLEOTIDE SEQUENCE [LARGE SCALE GENOMIC DNA]</scope>
</reference>
<dbReference type="InterPro" id="IPR004396">
    <property type="entry name" value="ATPase_YchF/OLA1"/>
</dbReference>
<dbReference type="CDD" id="cd04867">
    <property type="entry name" value="TGS_YchF_OLA1"/>
    <property type="match status" value="1"/>
</dbReference>
<dbReference type="InterPro" id="IPR027417">
    <property type="entry name" value="P-loop_NTPase"/>
</dbReference>
<evidence type="ECO:0000313" key="10">
    <source>
        <dbReference type="Proteomes" id="UP000178925"/>
    </source>
</evidence>
<dbReference type="CDD" id="cd01900">
    <property type="entry name" value="YchF"/>
    <property type="match status" value="1"/>
</dbReference>
<dbReference type="PRINTS" id="PR00326">
    <property type="entry name" value="GTP1OBG"/>
</dbReference>
<dbReference type="InterPro" id="IPR031167">
    <property type="entry name" value="G_OBG"/>
</dbReference>
<dbReference type="GO" id="GO:0043023">
    <property type="term" value="F:ribosomal large subunit binding"/>
    <property type="evidence" value="ECO:0007669"/>
    <property type="project" value="UniProtKB-UniRule"/>
</dbReference>
<dbReference type="InterPro" id="IPR041706">
    <property type="entry name" value="YchF_N"/>
</dbReference>
<dbReference type="InterPro" id="IPR013029">
    <property type="entry name" value="YchF_C"/>
</dbReference>
<keyword evidence="3 6" id="KW-0547">Nucleotide-binding</keyword>
<dbReference type="GO" id="GO:0005525">
    <property type="term" value="F:GTP binding"/>
    <property type="evidence" value="ECO:0007669"/>
    <property type="project" value="InterPro"/>
</dbReference>
<dbReference type="STRING" id="1797995.A2242_04340"/>
<evidence type="ECO:0000256" key="2">
    <source>
        <dbReference type="ARBA" id="ARBA00022723"/>
    </source>
</evidence>
<dbReference type="GO" id="GO:0046872">
    <property type="term" value="F:metal ion binding"/>
    <property type="evidence" value="ECO:0007669"/>
    <property type="project" value="UniProtKB-KW"/>
</dbReference>
<dbReference type="PIRSF" id="PIRSF006641">
    <property type="entry name" value="CHP00092"/>
    <property type="match status" value="1"/>
</dbReference>
<evidence type="ECO:0000256" key="6">
    <source>
        <dbReference type="HAMAP-Rule" id="MF_00944"/>
    </source>
</evidence>
<protein>
    <recommendedName>
        <fullName evidence="6">Ribosome-binding ATPase YchF</fullName>
    </recommendedName>
</protein>
<dbReference type="GO" id="GO:0005524">
    <property type="term" value="F:ATP binding"/>
    <property type="evidence" value="ECO:0007669"/>
    <property type="project" value="UniProtKB-UniRule"/>
</dbReference>
<dbReference type="PANTHER" id="PTHR23305">
    <property type="entry name" value="OBG GTPASE FAMILY"/>
    <property type="match status" value="1"/>
</dbReference>
<dbReference type="HAMAP" id="MF_00944">
    <property type="entry name" value="YchF_OLA1_ATPase"/>
    <property type="match status" value="1"/>
</dbReference>
<dbReference type="Proteomes" id="UP000178925">
    <property type="component" value="Unassembled WGS sequence"/>
</dbReference>
<dbReference type="Gene3D" id="3.40.50.300">
    <property type="entry name" value="P-loop containing nucleotide triphosphate hydrolases"/>
    <property type="match status" value="1"/>
</dbReference>
<evidence type="ECO:0000259" key="7">
    <source>
        <dbReference type="PROSITE" id="PS51710"/>
    </source>
</evidence>
<name>A0A1F5SL40_9BACT</name>
<organism evidence="9 10">
    <name type="scientific">Candidatus Falkowbacteria bacterium RIFOXYA2_FULL_47_9</name>
    <dbReference type="NCBI Taxonomy" id="1797995"/>
    <lineage>
        <taxon>Bacteria</taxon>
        <taxon>Candidatus Falkowiibacteriota</taxon>
    </lineage>
</organism>
<feature type="binding site" evidence="6">
    <location>
        <begin position="10"/>
        <end position="15"/>
    </location>
    <ligand>
        <name>ATP</name>
        <dbReference type="ChEBI" id="CHEBI:30616"/>
    </ligand>
</feature>
<proteinExistence type="inferred from homology"/>
<dbReference type="NCBIfam" id="TIGR00092">
    <property type="entry name" value="redox-regulated ATPase YchF"/>
    <property type="match status" value="1"/>
</dbReference>
<keyword evidence="4 6" id="KW-0067">ATP-binding</keyword>
<gene>
    <name evidence="6" type="primary">ychF</name>
    <name evidence="9" type="ORF">A2242_04340</name>
</gene>
<comment type="caution">
    <text evidence="9">The sequence shown here is derived from an EMBL/GenBank/DDBJ whole genome shotgun (WGS) entry which is preliminary data.</text>
</comment>
<dbReference type="SUPFAM" id="SSF81271">
    <property type="entry name" value="TGS-like"/>
    <property type="match status" value="1"/>
</dbReference>
<evidence type="ECO:0000313" key="9">
    <source>
        <dbReference type="EMBL" id="OGF27173.1"/>
    </source>
</evidence>
<sequence length="359" mass="39312">MSVGIVGLPNVGKSTTFNALLKRKQAIASNFPFCTIDPNVGVVSVPDERLTQLSAVSQSQKTTPATIEFVDIAGLVAGAHKGEGLGNQFLSHIREVDAIVEVVRAFQNPDIIHVAGKISPADDIATINLELIMADLQTVEKRLAKAASDAKGGDKKIILEKQILEKIKQALEQEQAVRDLNFTDEEKNIIKSLSLLTAKPLLYVLNIDDSEQRSSTPLKGVELLSLSNIITINAQLESEIAELPAEEQEQYKKELGIAETGLDKLIKQSYKLLNLITYFTSGEPETRAWTVAQNTAAPEAAGVIHTDFIKGFIRAEVISWQDFVHAGGWSRAKEKGLVRTEGKTYELQDGDTCYFLINK</sequence>
<dbReference type="SUPFAM" id="SSF52540">
    <property type="entry name" value="P-loop containing nucleoside triphosphate hydrolases"/>
    <property type="match status" value="1"/>
</dbReference>
<dbReference type="FunFam" id="3.10.20.30:FF:000001">
    <property type="entry name" value="Ribosome-binding ATPase YchF"/>
    <property type="match status" value="1"/>
</dbReference>
<dbReference type="AlphaFoldDB" id="A0A1F5SL40"/>
<evidence type="ECO:0000256" key="3">
    <source>
        <dbReference type="ARBA" id="ARBA00022741"/>
    </source>
</evidence>
<dbReference type="InterPro" id="IPR012675">
    <property type="entry name" value="Beta-grasp_dom_sf"/>
</dbReference>
<dbReference type="InterPro" id="IPR006073">
    <property type="entry name" value="GTP-bd"/>
</dbReference>
<dbReference type="GO" id="GO:0005737">
    <property type="term" value="C:cytoplasm"/>
    <property type="evidence" value="ECO:0007669"/>
    <property type="project" value="TreeGrafter"/>
</dbReference>
<keyword evidence="5" id="KW-0460">Magnesium</keyword>
<dbReference type="InterPro" id="IPR004095">
    <property type="entry name" value="TGS"/>
</dbReference>
<dbReference type="FunFam" id="1.10.150.300:FF:000004">
    <property type="entry name" value="Ribosome-binding ATPase YchF"/>
    <property type="match status" value="1"/>
</dbReference>
<evidence type="ECO:0000256" key="4">
    <source>
        <dbReference type="ARBA" id="ARBA00022840"/>
    </source>
</evidence>
<dbReference type="PROSITE" id="PS51880">
    <property type="entry name" value="TGS"/>
    <property type="match status" value="1"/>
</dbReference>
<dbReference type="Gene3D" id="3.10.20.30">
    <property type="match status" value="1"/>
</dbReference>
<comment type="function">
    <text evidence="6">ATPase that binds to both the 70S ribosome and the 50S ribosomal subunit in a nucleotide-independent manner.</text>
</comment>
<feature type="domain" description="TGS" evidence="8">
    <location>
        <begin position="274"/>
        <end position="357"/>
    </location>
</feature>
<dbReference type="GO" id="GO:0016887">
    <property type="term" value="F:ATP hydrolysis activity"/>
    <property type="evidence" value="ECO:0007669"/>
    <property type="project" value="UniProtKB-UniRule"/>
</dbReference>
<accession>A0A1F5SL40</accession>
<dbReference type="Gene3D" id="1.10.150.300">
    <property type="entry name" value="TGS-like domain"/>
    <property type="match status" value="1"/>
</dbReference>
<dbReference type="PANTHER" id="PTHR23305:SF18">
    <property type="entry name" value="OBG-TYPE G DOMAIN-CONTAINING PROTEIN"/>
    <property type="match status" value="1"/>
</dbReference>
<evidence type="ECO:0000256" key="5">
    <source>
        <dbReference type="ARBA" id="ARBA00022842"/>
    </source>
</evidence>
<dbReference type="InterPro" id="IPR023192">
    <property type="entry name" value="TGS-like_dom_sf"/>
</dbReference>
<feature type="domain" description="OBG-type G" evidence="7">
    <location>
        <begin position="1"/>
        <end position="252"/>
    </location>
</feature>
<evidence type="ECO:0000259" key="8">
    <source>
        <dbReference type="PROSITE" id="PS51880"/>
    </source>
</evidence>
<dbReference type="Pfam" id="PF01926">
    <property type="entry name" value="MMR_HSR1"/>
    <property type="match status" value="1"/>
</dbReference>
<comment type="similarity">
    <text evidence="6">Belongs to the TRAFAC class OBG-HflX-like GTPase superfamily. OBG GTPase family. YchF/OLA1 subfamily.</text>
</comment>
<keyword evidence="2" id="KW-0479">Metal-binding</keyword>